<feature type="compositionally biased region" description="Basic and acidic residues" evidence="3">
    <location>
        <begin position="507"/>
        <end position="541"/>
    </location>
</feature>
<feature type="compositionally biased region" description="Basic and acidic residues" evidence="3">
    <location>
        <begin position="593"/>
        <end position="605"/>
    </location>
</feature>
<feature type="coiled-coil region" evidence="2">
    <location>
        <begin position="1454"/>
        <end position="1493"/>
    </location>
</feature>
<feature type="compositionally biased region" description="Basic and acidic residues" evidence="3">
    <location>
        <begin position="619"/>
        <end position="893"/>
    </location>
</feature>
<gene>
    <name evidence="5" type="ORF">EZV62_014250</name>
</gene>
<evidence type="ECO:0000313" key="5">
    <source>
        <dbReference type="EMBL" id="TXG59677.1"/>
    </source>
</evidence>
<evidence type="ECO:0000259" key="4">
    <source>
        <dbReference type="PROSITE" id="PS50076"/>
    </source>
</evidence>
<dbReference type="InterPro" id="IPR001623">
    <property type="entry name" value="DnaJ_domain"/>
</dbReference>
<evidence type="ECO:0000256" key="2">
    <source>
        <dbReference type="SAM" id="Coils"/>
    </source>
</evidence>
<keyword evidence="6" id="KW-1185">Reference proteome</keyword>
<dbReference type="OrthoDB" id="1717591at2759"/>
<keyword evidence="1 2" id="KW-0175">Coiled coil</keyword>
<name>A0A5C7HRK0_9ROSI</name>
<feature type="region of interest" description="Disordered" evidence="3">
    <location>
        <begin position="983"/>
        <end position="1008"/>
    </location>
</feature>
<feature type="region of interest" description="Disordered" evidence="3">
    <location>
        <begin position="1294"/>
        <end position="1319"/>
    </location>
</feature>
<feature type="region of interest" description="Disordered" evidence="3">
    <location>
        <begin position="1"/>
        <end position="25"/>
    </location>
</feature>
<dbReference type="Gene3D" id="1.10.287.110">
    <property type="entry name" value="DnaJ domain"/>
    <property type="match status" value="1"/>
</dbReference>
<proteinExistence type="predicted"/>
<feature type="region of interest" description="Disordered" evidence="3">
    <location>
        <begin position="507"/>
        <end position="543"/>
    </location>
</feature>
<feature type="compositionally biased region" description="Basic and acidic residues" evidence="3">
    <location>
        <begin position="1231"/>
        <end position="1279"/>
    </location>
</feature>
<feature type="region of interest" description="Disordered" evidence="3">
    <location>
        <begin position="593"/>
        <end position="893"/>
    </location>
</feature>
<comment type="caution">
    <text evidence="5">The sequence shown here is derived from an EMBL/GenBank/DDBJ whole genome shotgun (WGS) entry which is preliminary data.</text>
</comment>
<sequence>MENLSHSRQPNKTGNTTLSKKACNGSSNNNFVTRTTYDDVFGGPPKFGVPSLAPRVDDYSEIFGGFHASRAGSIPVLDLPVVEEEDVFFDVSSSGFDYDEVFGGGGFDGRGFAVSFEELLREQSNGVGCCGDVDSSEEAWTPAETESLAEESDHSGKNQSLSNRDSYESIDGSMEFNISYHKANQRSDEDMLNGITHVTQVHDVTGYAFLVNKTTPLGKTYNENPSLQMTDDSNFEMDFSGRQKNLRKTMSHPANSNACEQTFESGCKSQRGYRRISSLPNETFVTISEVSLRTLPSEVPPPCRPAPLLDDKKEDFSEVAKNSETIASEGTTGDTSPPFFDVEVDASSSAAASAAAMKEAMEKAQARLKNAKELLERKRERRHSRKERKDREGKIFSNVDGPGIKDERVHASYERQENGMTYSVREERPKVLKTTRAVSDSIESQKLFNVDKTSEMYGQYDKLDGTGEWKEATQFFELVRTDRSQAFEQAKSDEIFVPNTKIHDLGQKDKKGAMEPVDHLQVNDKKTKANSEDSKGGENGRKLKVTRIACEQLENNGRSEASKAACRHKGHEKKTKVVQEVCERGENEKKLRMVRHLVENEKKPTVDQSAKPENPVEVQQKDNRSEHEKAIKHAENEQLLKEANRSMANERRSKGSFEREDDEKRQRDAFKREESDRKLKEAREREESENRVREALVQMENEKRLKEEHEKKRRETLEQMENEKRLKEEREKKRRETLEQMENEKRLKEEREKKRRETLEQLENEKRLKEEREKKRREALEQLENEKRLKEEREKKRREALEQLENEKRLKEEREKKRREALEQVENEKRLKEEREKKRGEALEQMENEKRLKEEREKKRRETLEQMENEKRLIEEREKKQRETLEQMENEKRLIEECEKKRREAFELEQNERRLKEFIVQEENEKRLKEAHELEAMGKILDVECEQGDNIKTLRQVQETAECEMRSKEAFEKEVTGNISEEARVETEDRLSKDGETEDLKGLSRAHEQTCWDENGKKLKMAEGYPVHIVEEDLRGSDEACMLDDIENLQAARLASQHEANSNKVHKNVTFSHEGNGNIQTEPRDNEIGSQAVETENVLVDGEFEVPSLAQGNLEHEELTLKMEDVAEPFLQDHSAERASQSEKFQSAFQMDSETKRQGKKIADEWGQRENNIREAQVGLNQKENKDKFMPTQPVESIQNERKMEAAQPSVSEGKGNIHKTAQRMNVSQSAERKEKNVNKTRTSEKKEVDRIKRERELEKERLRKIEEEREREREREKDRMAVDLATLEARERAHAEVRERQERNAVERATSEARQRALTEARERLEKACAEAKEKTFGERSSMEARLRAERAAVERATAEARERAVEKAMAGVAFESKERVERTFSEKFSSSSRNGSMRPNSSSSGLTDGKWQDLQDQKFQRASSFSSSKYHYSVHGASNNTDRSEGVEGESAQRCKARLERHQRTAERAAKALAEKNMRDLLVQREQTERNRLAETLDADVKRWSSGKEGNLRALLSTLQYILGPDNGWHPIPLTEVITSPAVKKAYRKATLCVHPDKLQQRGASIQQKYICEKVFDLLKEAWNKFNSEER</sequence>
<reference evidence="6" key="1">
    <citation type="journal article" date="2019" name="Gigascience">
        <title>De novo genome assembly of the endangered Acer yangbiense, a plant species with extremely small populations endemic to Yunnan Province, China.</title>
        <authorList>
            <person name="Yang J."/>
            <person name="Wariss H.M."/>
            <person name="Tao L."/>
            <person name="Zhang R."/>
            <person name="Yun Q."/>
            <person name="Hollingsworth P."/>
            <person name="Dao Z."/>
            <person name="Luo G."/>
            <person name="Guo H."/>
            <person name="Ma Y."/>
            <person name="Sun W."/>
        </authorList>
    </citation>
    <scope>NUCLEOTIDE SEQUENCE [LARGE SCALE GENOMIC DNA]</scope>
    <source>
        <strain evidence="6">cv. Malutang</strain>
    </source>
</reference>
<dbReference type="GO" id="GO:0005737">
    <property type="term" value="C:cytoplasm"/>
    <property type="evidence" value="ECO:0007669"/>
    <property type="project" value="TreeGrafter"/>
</dbReference>
<feature type="compositionally biased region" description="Basic and acidic residues" evidence="3">
    <location>
        <begin position="1153"/>
        <end position="1173"/>
    </location>
</feature>
<dbReference type="FunFam" id="1.10.287.110:FF:000009">
    <property type="entry name" value="Auxilin-related protein 1"/>
    <property type="match status" value="1"/>
</dbReference>
<organism evidence="5 6">
    <name type="scientific">Acer yangbiense</name>
    <dbReference type="NCBI Taxonomy" id="1000413"/>
    <lineage>
        <taxon>Eukaryota</taxon>
        <taxon>Viridiplantae</taxon>
        <taxon>Streptophyta</taxon>
        <taxon>Embryophyta</taxon>
        <taxon>Tracheophyta</taxon>
        <taxon>Spermatophyta</taxon>
        <taxon>Magnoliopsida</taxon>
        <taxon>eudicotyledons</taxon>
        <taxon>Gunneridae</taxon>
        <taxon>Pentapetalae</taxon>
        <taxon>rosids</taxon>
        <taxon>malvids</taxon>
        <taxon>Sapindales</taxon>
        <taxon>Sapindaceae</taxon>
        <taxon>Hippocastanoideae</taxon>
        <taxon>Acereae</taxon>
        <taxon>Acer</taxon>
    </lineage>
</organism>
<evidence type="ECO:0000313" key="6">
    <source>
        <dbReference type="Proteomes" id="UP000323000"/>
    </source>
</evidence>
<dbReference type="PANTHER" id="PTHR23172:SF87">
    <property type="entry name" value="CHAPERONE DNAJ-DOMAIN SUPERFAMILY PROTEIN"/>
    <property type="match status" value="1"/>
</dbReference>
<feature type="region of interest" description="Disordered" evidence="3">
    <location>
        <begin position="1135"/>
        <end position="1279"/>
    </location>
</feature>
<accession>A0A5C7HRK0</accession>
<dbReference type="GO" id="GO:0030276">
    <property type="term" value="F:clathrin binding"/>
    <property type="evidence" value="ECO:0007669"/>
    <property type="project" value="TreeGrafter"/>
</dbReference>
<feature type="region of interest" description="Disordered" evidence="3">
    <location>
        <begin position="131"/>
        <end position="166"/>
    </location>
</feature>
<dbReference type="InterPro" id="IPR036869">
    <property type="entry name" value="J_dom_sf"/>
</dbReference>
<feature type="region of interest" description="Disordered" evidence="3">
    <location>
        <begin position="556"/>
        <end position="581"/>
    </location>
</feature>
<dbReference type="SUPFAM" id="SSF46565">
    <property type="entry name" value="Chaperone J-domain"/>
    <property type="match status" value="1"/>
</dbReference>
<feature type="compositionally biased region" description="Polar residues" evidence="3">
    <location>
        <begin position="1142"/>
        <end position="1152"/>
    </location>
</feature>
<evidence type="ECO:0000256" key="3">
    <source>
        <dbReference type="SAM" id="MobiDB-lite"/>
    </source>
</evidence>
<feature type="region of interest" description="Disordered" evidence="3">
    <location>
        <begin position="1386"/>
        <end position="1412"/>
    </location>
</feature>
<feature type="region of interest" description="Disordered" evidence="3">
    <location>
        <begin position="1069"/>
        <end position="1088"/>
    </location>
</feature>
<feature type="region of interest" description="Disordered" evidence="3">
    <location>
        <begin position="375"/>
        <end position="403"/>
    </location>
</feature>
<feature type="compositionally biased region" description="Polar residues" evidence="3">
    <location>
        <begin position="1388"/>
        <end position="1408"/>
    </location>
</feature>
<dbReference type="Proteomes" id="UP000323000">
    <property type="component" value="Chromosome 6"/>
</dbReference>
<dbReference type="PROSITE" id="PS50076">
    <property type="entry name" value="DNAJ_2"/>
    <property type="match status" value="1"/>
</dbReference>
<dbReference type="GO" id="GO:0072583">
    <property type="term" value="P:clathrin-dependent endocytosis"/>
    <property type="evidence" value="ECO:0007669"/>
    <property type="project" value="TreeGrafter"/>
</dbReference>
<evidence type="ECO:0000256" key="1">
    <source>
        <dbReference type="ARBA" id="ARBA00023054"/>
    </source>
</evidence>
<dbReference type="GO" id="GO:0072318">
    <property type="term" value="P:clathrin coat disassembly"/>
    <property type="evidence" value="ECO:0007669"/>
    <property type="project" value="TreeGrafter"/>
</dbReference>
<feature type="compositionally biased region" description="Basic residues" evidence="3">
    <location>
        <begin position="565"/>
        <end position="574"/>
    </location>
</feature>
<dbReference type="PANTHER" id="PTHR23172">
    <property type="entry name" value="AUXILIN/CYCLIN G-ASSOCIATED KINASE-RELATED"/>
    <property type="match status" value="1"/>
</dbReference>
<dbReference type="GO" id="GO:0031982">
    <property type="term" value="C:vesicle"/>
    <property type="evidence" value="ECO:0007669"/>
    <property type="project" value="TreeGrafter"/>
</dbReference>
<feature type="region of interest" description="Disordered" evidence="3">
    <location>
        <begin position="1432"/>
        <end position="1452"/>
    </location>
</feature>
<dbReference type="EMBL" id="VAHF01000006">
    <property type="protein sequence ID" value="TXG59677.1"/>
    <property type="molecule type" value="Genomic_DNA"/>
</dbReference>
<feature type="domain" description="J" evidence="4">
    <location>
        <begin position="1529"/>
        <end position="1593"/>
    </location>
</feature>
<feature type="compositionally biased region" description="Polar residues" evidence="3">
    <location>
        <begin position="1069"/>
        <end position="1081"/>
    </location>
</feature>
<protein>
    <recommendedName>
        <fullName evidence="4">J domain-containing protein</fullName>
    </recommendedName>
</protein>